<evidence type="ECO:0000313" key="4">
    <source>
        <dbReference type="EMBL" id="CAE4660757.1"/>
    </source>
</evidence>
<keyword evidence="2" id="KW-1133">Transmembrane helix</keyword>
<proteinExistence type="predicted"/>
<dbReference type="EMBL" id="HBNR01083343">
    <property type="protein sequence ID" value="CAE4660757.1"/>
    <property type="molecule type" value="Transcribed_RNA"/>
</dbReference>
<reference evidence="4" key="1">
    <citation type="submission" date="2021-01" db="EMBL/GenBank/DDBJ databases">
        <authorList>
            <person name="Corre E."/>
            <person name="Pelletier E."/>
            <person name="Niang G."/>
            <person name="Scheremetjew M."/>
            <person name="Finn R."/>
            <person name="Kale V."/>
            <person name="Holt S."/>
            <person name="Cochrane G."/>
            <person name="Meng A."/>
            <person name="Brown T."/>
            <person name="Cohen L."/>
        </authorList>
    </citation>
    <scope>NUCLEOTIDE SEQUENCE</scope>
    <source>
        <strain evidence="4">CCMP3105</strain>
    </source>
</reference>
<feature type="transmembrane region" description="Helical" evidence="2">
    <location>
        <begin position="251"/>
        <end position="270"/>
    </location>
</feature>
<dbReference type="AlphaFoldDB" id="A0A7S4SZ76"/>
<evidence type="ECO:0000256" key="1">
    <source>
        <dbReference type="SAM" id="MobiDB-lite"/>
    </source>
</evidence>
<evidence type="ECO:0000256" key="2">
    <source>
        <dbReference type="SAM" id="Phobius"/>
    </source>
</evidence>
<feature type="compositionally biased region" description="Low complexity" evidence="1">
    <location>
        <begin position="49"/>
        <end position="79"/>
    </location>
</feature>
<feature type="chain" id="PRO_5031403832" evidence="3">
    <location>
        <begin position="33"/>
        <end position="358"/>
    </location>
</feature>
<feature type="region of interest" description="Disordered" evidence="1">
    <location>
        <begin position="300"/>
        <end position="358"/>
    </location>
</feature>
<evidence type="ECO:0000256" key="3">
    <source>
        <dbReference type="SAM" id="SignalP"/>
    </source>
</evidence>
<gene>
    <name evidence="4" type="ORF">AMON00008_LOCUS59663</name>
</gene>
<keyword evidence="3" id="KW-0732">Signal</keyword>
<protein>
    <submittedName>
        <fullName evidence="4">Uncharacterized protein</fullName>
    </submittedName>
</protein>
<name>A0A7S4SZ76_9DINO</name>
<keyword evidence="2" id="KW-0812">Transmembrane</keyword>
<keyword evidence="2" id="KW-0472">Membrane</keyword>
<sequence length="358" mass="37800">MHSAVRLYVGGSVRSMLLLGLLLIAAASSVEPVEPIAKAQLEGYSQQAEAAHSGDAADAGTSNATAAADNGNATAGAGSVTKGESAKEEEETLGQRLEELRARREAAEAAADAAKAEVAAQATEVWNLSHRLHLSEQELELFKAELAETQRRSTNLEASLRHEKADLLRPSVDSLPHQRALALAVGVLGALSILGPSTYTRPFLALVGSAVGGLLVASAASVAWTVMTGHASDQPMWLDSALVLLGGKGDMCWYCIWGTALLLGAIRFCLQWDRQPHDVYWPHAGCCVCCRRPKGPLPPPPAPEPQPVPQAQQSLRGVDLGTPSTMAPWDNTPALSLDSRLPPLPPAPPLRSGLPIRR</sequence>
<organism evidence="4">
    <name type="scientific">Alexandrium monilatum</name>
    <dbReference type="NCBI Taxonomy" id="311494"/>
    <lineage>
        <taxon>Eukaryota</taxon>
        <taxon>Sar</taxon>
        <taxon>Alveolata</taxon>
        <taxon>Dinophyceae</taxon>
        <taxon>Gonyaulacales</taxon>
        <taxon>Pyrocystaceae</taxon>
        <taxon>Alexandrium</taxon>
    </lineage>
</organism>
<accession>A0A7S4SZ76</accession>
<feature type="signal peptide" evidence="3">
    <location>
        <begin position="1"/>
        <end position="32"/>
    </location>
</feature>
<feature type="transmembrane region" description="Helical" evidence="2">
    <location>
        <begin position="203"/>
        <end position="231"/>
    </location>
</feature>
<feature type="region of interest" description="Disordered" evidence="1">
    <location>
        <begin position="49"/>
        <end position="94"/>
    </location>
</feature>
<feature type="transmembrane region" description="Helical" evidence="2">
    <location>
        <begin position="180"/>
        <end position="196"/>
    </location>
</feature>